<evidence type="ECO:0000313" key="3">
    <source>
        <dbReference type="EMBL" id="CAJ0591710.1"/>
    </source>
</evidence>
<organism evidence="3 4">
    <name type="scientific">Cylicocyclus nassatus</name>
    <name type="common">Nematode worm</name>
    <dbReference type="NCBI Taxonomy" id="53992"/>
    <lineage>
        <taxon>Eukaryota</taxon>
        <taxon>Metazoa</taxon>
        <taxon>Ecdysozoa</taxon>
        <taxon>Nematoda</taxon>
        <taxon>Chromadorea</taxon>
        <taxon>Rhabditida</taxon>
        <taxon>Rhabditina</taxon>
        <taxon>Rhabditomorpha</taxon>
        <taxon>Strongyloidea</taxon>
        <taxon>Strongylidae</taxon>
        <taxon>Cylicocyclus</taxon>
    </lineage>
</organism>
<feature type="compositionally biased region" description="Basic and acidic residues" evidence="1">
    <location>
        <begin position="114"/>
        <end position="127"/>
    </location>
</feature>
<feature type="transmembrane region" description="Helical" evidence="2">
    <location>
        <begin position="51"/>
        <end position="70"/>
    </location>
</feature>
<proteinExistence type="predicted"/>
<feature type="region of interest" description="Disordered" evidence="1">
    <location>
        <begin position="108"/>
        <end position="127"/>
    </location>
</feature>
<protein>
    <submittedName>
        <fullName evidence="3">Uncharacterized protein</fullName>
    </submittedName>
</protein>
<name>A0AA36DR73_CYLNA</name>
<keyword evidence="2" id="KW-1133">Transmembrane helix</keyword>
<feature type="compositionally biased region" description="Basic and acidic residues" evidence="1">
    <location>
        <begin position="260"/>
        <end position="275"/>
    </location>
</feature>
<accession>A0AA36DR73</accession>
<keyword evidence="2" id="KW-0472">Membrane</keyword>
<keyword evidence="4" id="KW-1185">Reference proteome</keyword>
<sequence length="275" mass="32068">MRDVSQLEWDVLRIEGSPQEWSDRLALLQMRENECDRFRLELLYLRTQFCMFFALPHFLVATNVIFLDAWKAMVARERRDARGMELLTNQDIINFAIDDHLRSVTSISQATRGTHRDSKESTSKKVEEFETSLQDIVAILQEVEKTRPQLTSEGETPTHREEIIDAVANAVMSKVDAKLDEILDSIKRSQPTGESTGRESPDDDAKVEDELQLEEEALGEEIHNEEPNEDDEHLDEEIPFEEELEYVEEANSDDEAPLEQEERRQLEKERERHKR</sequence>
<feature type="compositionally biased region" description="Acidic residues" evidence="1">
    <location>
        <begin position="205"/>
        <end position="219"/>
    </location>
</feature>
<evidence type="ECO:0000256" key="2">
    <source>
        <dbReference type="SAM" id="Phobius"/>
    </source>
</evidence>
<gene>
    <name evidence="3" type="ORF">CYNAS_LOCUS3693</name>
</gene>
<feature type="compositionally biased region" description="Acidic residues" evidence="1">
    <location>
        <begin position="227"/>
        <end position="259"/>
    </location>
</feature>
<dbReference type="EMBL" id="CATQJL010000001">
    <property type="protein sequence ID" value="CAJ0591710.1"/>
    <property type="molecule type" value="Genomic_DNA"/>
</dbReference>
<reference evidence="3" key="1">
    <citation type="submission" date="2023-07" db="EMBL/GenBank/DDBJ databases">
        <authorList>
            <consortium name="CYATHOMIX"/>
        </authorList>
    </citation>
    <scope>NUCLEOTIDE SEQUENCE</scope>
    <source>
        <strain evidence="3">N/A</strain>
    </source>
</reference>
<feature type="region of interest" description="Disordered" evidence="1">
    <location>
        <begin position="185"/>
        <end position="275"/>
    </location>
</feature>
<evidence type="ECO:0000313" key="4">
    <source>
        <dbReference type="Proteomes" id="UP001176961"/>
    </source>
</evidence>
<keyword evidence="2" id="KW-0812">Transmembrane</keyword>
<dbReference type="AlphaFoldDB" id="A0AA36DR73"/>
<dbReference type="Proteomes" id="UP001176961">
    <property type="component" value="Unassembled WGS sequence"/>
</dbReference>
<evidence type="ECO:0000256" key="1">
    <source>
        <dbReference type="SAM" id="MobiDB-lite"/>
    </source>
</evidence>
<comment type="caution">
    <text evidence="3">The sequence shown here is derived from an EMBL/GenBank/DDBJ whole genome shotgun (WGS) entry which is preliminary data.</text>
</comment>